<feature type="compositionally biased region" description="Acidic residues" evidence="8">
    <location>
        <begin position="542"/>
        <end position="568"/>
    </location>
</feature>
<dbReference type="Gene3D" id="1.10.1580.10">
    <property type="match status" value="1"/>
</dbReference>
<dbReference type="OrthoDB" id="444945at2759"/>
<dbReference type="GO" id="GO:0005525">
    <property type="term" value="F:GTP binding"/>
    <property type="evidence" value="ECO:0007669"/>
    <property type="project" value="UniProtKB-KW"/>
</dbReference>
<keyword evidence="3 7" id="KW-0342">GTP-binding</keyword>
<dbReference type="Pfam" id="PF08153">
    <property type="entry name" value="NGP1NT"/>
    <property type="match status" value="1"/>
</dbReference>
<dbReference type="Pfam" id="PF01926">
    <property type="entry name" value="MMR_HSR1"/>
    <property type="match status" value="1"/>
</dbReference>
<dbReference type="InterPro" id="IPR030378">
    <property type="entry name" value="G_CP_dom"/>
</dbReference>
<dbReference type="InterPro" id="IPR050755">
    <property type="entry name" value="TRAFAC_YlqF/YawG_RiboMat"/>
</dbReference>
<comment type="subunit">
    <text evidence="6">Interacts with LYAR and RPL23A. Interacts with the nuclear importin-beta receptor and, at a lower extent, with importin-alpha.</text>
</comment>
<evidence type="ECO:0000313" key="9">
    <source>
        <dbReference type="EMBL" id="CAH1772586.1"/>
    </source>
</evidence>
<feature type="compositionally biased region" description="Acidic residues" evidence="8">
    <location>
        <begin position="607"/>
        <end position="616"/>
    </location>
</feature>
<proteinExistence type="inferred from homology"/>
<reference evidence="9" key="1">
    <citation type="submission" date="2022-03" db="EMBL/GenBank/DDBJ databases">
        <authorList>
            <person name="Martin C."/>
        </authorList>
    </citation>
    <scope>NUCLEOTIDE SEQUENCE</scope>
</reference>
<dbReference type="PANTHER" id="PTHR11089">
    <property type="entry name" value="GTP-BINDING PROTEIN-RELATED"/>
    <property type="match status" value="1"/>
</dbReference>
<sequence length="792" mass="89767">MVKAKIRSKKKDYVNKANHSMNPDRAKGEGGNNMRTKATIKRLHMYKNFKAKRDKHGQIIKAAPFQNTLSSGTVARVEPNRKWFGNTRVVTQNALQTFQEEMGKVKSDPYKVIMKQTQLPISLLNESAKHARVHLLDTESFDNTFGPKSHRKKPNLKASDMESLANLVAESNAKYNVDGDNDLVTEDLGYKIEAQDWMYKAGQSKRIWNELYKVIDSSDVIIQVLDARDPMGTRCKQVENYLKKEKSFKHLIFVLNKCDLVPVWVTQKWVALLSKEVPTLAFHASLTNPFGKGALIQLLRQFSKLQTDKKQISVGFIGYPNVGKSSVINTLRKKKVCLVAPIAGQTKVWQYITLMKRIFLIDCPGVVYPAGDTETDIVLKGVVRVENLKMPEEHIAEVLARVKPEYVLKTYGITGWKDSDEFLEQIANKTGKLLKGGQPDLNTVAKMVLNDWQRGKIPYYVRPPDSEETKEEREEREGKLQKKADGKTDNKANQSKDSKKNKPSQIQQDFNRIRVEPKYEGEDARKADQVKVKATDKSFEVEHEDIDEDEDDASDYEASDDDTEDQDIEVNRSDENSDEDNELTAKDELDYIENDEVNEEDSHGSDDSDDELEEMLDSLVDSKTEHLNVTVETVDLVSPKGKKSKPKVLTPFKQPDATISESKDGSFHEAKVNKYKMGGTKSPFVMFAQGIRSPPPGNHQGGFAEYSVNDTPELMSVEMTPQNDTLTPSSSNAASKANKKAKRKLIADEEEKTKKSPKLNSKQKRKLEREGKNKKIGKHFYESANVKNRRNR</sequence>
<name>A0A8J1Y9V2_OWEFU</name>
<keyword evidence="4 7" id="KW-0539">Nucleus</keyword>
<dbReference type="GO" id="GO:0005730">
    <property type="term" value="C:nucleolus"/>
    <property type="evidence" value="ECO:0007669"/>
    <property type="project" value="UniProtKB-SubCell"/>
</dbReference>
<feature type="compositionally biased region" description="Acidic residues" evidence="8">
    <location>
        <begin position="590"/>
        <end position="599"/>
    </location>
</feature>
<dbReference type="CDD" id="cd01858">
    <property type="entry name" value="NGP_1"/>
    <property type="match status" value="1"/>
</dbReference>
<evidence type="ECO:0000256" key="6">
    <source>
        <dbReference type="ARBA" id="ARBA00065814"/>
    </source>
</evidence>
<protein>
    <recommendedName>
        <fullName evidence="7">Nucleolar GTP-binding protein 2</fullName>
    </recommendedName>
</protein>
<feature type="compositionally biased region" description="Basic and acidic residues" evidence="8">
    <location>
        <begin position="511"/>
        <end position="541"/>
    </location>
</feature>
<evidence type="ECO:0000256" key="4">
    <source>
        <dbReference type="ARBA" id="ARBA00023242"/>
    </source>
</evidence>
<evidence type="ECO:0000256" key="1">
    <source>
        <dbReference type="ARBA" id="ARBA00004604"/>
    </source>
</evidence>
<dbReference type="PANTHER" id="PTHR11089:SF9">
    <property type="entry name" value="NUCLEOLAR GTP-BINDING PROTEIN 2"/>
    <property type="match status" value="1"/>
</dbReference>
<dbReference type="InterPro" id="IPR012971">
    <property type="entry name" value="NOG2_N_dom"/>
</dbReference>
<evidence type="ECO:0000256" key="8">
    <source>
        <dbReference type="SAM" id="MobiDB-lite"/>
    </source>
</evidence>
<keyword evidence="2 7" id="KW-0547">Nucleotide-binding</keyword>
<comment type="subcellular location">
    <subcellularLocation>
        <location evidence="1 7">Nucleus</location>
        <location evidence="1 7">Nucleolus</location>
    </subcellularLocation>
</comment>
<evidence type="ECO:0000256" key="2">
    <source>
        <dbReference type="ARBA" id="ARBA00022741"/>
    </source>
</evidence>
<dbReference type="InterPro" id="IPR006073">
    <property type="entry name" value="GTP-bd"/>
</dbReference>
<organism evidence="9 10">
    <name type="scientific">Owenia fusiformis</name>
    <name type="common">Polychaete worm</name>
    <dbReference type="NCBI Taxonomy" id="6347"/>
    <lineage>
        <taxon>Eukaryota</taxon>
        <taxon>Metazoa</taxon>
        <taxon>Spiralia</taxon>
        <taxon>Lophotrochozoa</taxon>
        <taxon>Annelida</taxon>
        <taxon>Polychaeta</taxon>
        <taxon>Sedentaria</taxon>
        <taxon>Canalipalpata</taxon>
        <taxon>Sabellida</taxon>
        <taxon>Oweniida</taxon>
        <taxon>Oweniidae</taxon>
        <taxon>Owenia</taxon>
    </lineage>
</organism>
<feature type="region of interest" description="Disordered" evidence="8">
    <location>
        <begin position="1"/>
        <end position="33"/>
    </location>
</feature>
<feature type="compositionally biased region" description="Basic residues" evidence="8">
    <location>
        <begin position="755"/>
        <end position="766"/>
    </location>
</feature>
<evidence type="ECO:0000256" key="5">
    <source>
        <dbReference type="ARBA" id="ARBA00054763"/>
    </source>
</evidence>
<dbReference type="PRINTS" id="PR00326">
    <property type="entry name" value="GTP1OBG"/>
</dbReference>
<dbReference type="InterPro" id="IPR023179">
    <property type="entry name" value="GTP-bd_ortho_bundle_sf"/>
</dbReference>
<comment type="similarity">
    <text evidence="7">Belongs to the TRAFAC class YlqF/YawG GTPase family. NOG2 subfamily.</text>
</comment>
<dbReference type="FunFam" id="3.40.50.300:FF:000559">
    <property type="entry name" value="Nuclear/nucleolar GTPase 2"/>
    <property type="match status" value="1"/>
</dbReference>
<feature type="region of interest" description="Disordered" evidence="8">
    <location>
        <begin position="687"/>
        <end position="792"/>
    </location>
</feature>
<comment type="function">
    <text evidence="5">GTPase that associates with pre-60S ribosomal subunits in the nucleolus and is required for their nuclear export and maturation. May promote cell proliferation possibly by increasing p53/TP53 protein levels, and consequently those of its downstream product CDKN1A/p21, and decreasing RPL23A protein levels.</text>
</comment>
<evidence type="ECO:0000313" key="10">
    <source>
        <dbReference type="Proteomes" id="UP000749559"/>
    </source>
</evidence>
<dbReference type="AlphaFoldDB" id="A0A8J1Y9V2"/>
<feature type="region of interest" description="Disordered" evidence="8">
    <location>
        <begin position="635"/>
        <end position="668"/>
    </location>
</feature>
<dbReference type="Proteomes" id="UP000749559">
    <property type="component" value="Unassembled WGS sequence"/>
</dbReference>
<accession>A0A8J1Y9V2</accession>
<comment type="caution">
    <text evidence="9">The sequence shown here is derived from an EMBL/GenBank/DDBJ whole genome shotgun (WGS) entry which is preliminary data.</text>
</comment>
<dbReference type="SUPFAM" id="SSF52540">
    <property type="entry name" value="P-loop containing nucleoside triphosphate hydrolases"/>
    <property type="match status" value="1"/>
</dbReference>
<dbReference type="Gene3D" id="3.40.50.300">
    <property type="entry name" value="P-loop containing nucleotide triphosphate hydrolases"/>
    <property type="match status" value="1"/>
</dbReference>
<feature type="compositionally biased region" description="Polar residues" evidence="8">
    <location>
        <begin position="719"/>
        <end position="728"/>
    </location>
</feature>
<dbReference type="InterPro" id="IPR027417">
    <property type="entry name" value="P-loop_NTPase"/>
</dbReference>
<feature type="compositionally biased region" description="Basic residues" evidence="8">
    <location>
        <begin position="1"/>
        <end position="10"/>
    </location>
</feature>
<feature type="region of interest" description="Disordered" evidence="8">
    <location>
        <begin position="458"/>
        <end position="623"/>
    </location>
</feature>
<feature type="compositionally biased region" description="Basic and acidic residues" evidence="8">
    <location>
        <begin position="464"/>
        <end position="500"/>
    </location>
</feature>
<dbReference type="FunFam" id="1.10.1580.10:FF:000001">
    <property type="entry name" value="Nucleolar GTP-binding protein 2"/>
    <property type="match status" value="1"/>
</dbReference>
<feature type="compositionally biased region" description="Basic and acidic residues" evidence="8">
    <location>
        <begin position="745"/>
        <end position="754"/>
    </location>
</feature>
<dbReference type="EMBL" id="CAIIXF020000001">
    <property type="protein sequence ID" value="CAH1772586.1"/>
    <property type="molecule type" value="Genomic_DNA"/>
</dbReference>
<dbReference type="InterPro" id="IPR024929">
    <property type="entry name" value="GNL2_CP_dom"/>
</dbReference>
<keyword evidence="10" id="KW-1185">Reference proteome</keyword>
<dbReference type="PROSITE" id="PS51721">
    <property type="entry name" value="G_CP"/>
    <property type="match status" value="1"/>
</dbReference>
<evidence type="ECO:0000256" key="3">
    <source>
        <dbReference type="ARBA" id="ARBA00023134"/>
    </source>
</evidence>
<gene>
    <name evidence="9" type="ORF">OFUS_LOCUS323</name>
</gene>
<evidence type="ECO:0000256" key="7">
    <source>
        <dbReference type="RuleBase" id="RU364023"/>
    </source>
</evidence>